<dbReference type="InterPro" id="IPR025593">
    <property type="entry name" value="GAS8_dom"/>
</dbReference>
<dbReference type="GO" id="GO:0008017">
    <property type="term" value="F:microtubule binding"/>
    <property type="evidence" value="ECO:0007669"/>
    <property type="project" value="InterPro"/>
</dbReference>
<keyword evidence="11" id="KW-0966">Cell projection</keyword>
<evidence type="ECO:0000256" key="12">
    <source>
        <dbReference type="ARBA" id="ARBA00031568"/>
    </source>
</evidence>
<name>A0A5K3FK45_MESCO</name>
<feature type="coiled-coil region" evidence="13">
    <location>
        <begin position="5"/>
        <end position="39"/>
    </location>
</feature>
<evidence type="ECO:0000256" key="3">
    <source>
        <dbReference type="ARBA" id="ARBA00009859"/>
    </source>
</evidence>
<evidence type="ECO:0000256" key="2">
    <source>
        <dbReference type="ARBA" id="ARBA00004245"/>
    </source>
</evidence>
<dbReference type="GO" id="GO:0005874">
    <property type="term" value="C:microtubule"/>
    <property type="evidence" value="ECO:0007669"/>
    <property type="project" value="UniProtKB-KW"/>
</dbReference>
<dbReference type="WBParaSite" id="MCU_008884-RA">
    <property type="protein sequence ID" value="MCU_008884-RA"/>
    <property type="gene ID" value="MCU_008884"/>
</dbReference>
<protein>
    <recommendedName>
        <fullName evidence="4">Dynein regulatory complex subunit 4</fullName>
    </recommendedName>
    <alternativeName>
        <fullName evidence="12">Growth arrest-specific protein 8</fullName>
    </alternativeName>
</protein>
<keyword evidence="10" id="KW-0206">Cytoskeleton</keyword>
<evidence type="ECO:0000256" key="9">
    <source>
        <dbReference type="ARBA" id="ARBA00023069"/>
    </source>
</evidence>
<feature type="domain" description="Growth arrest-specific protein 8" evidence="14">
    <location>
        <begin position="2"/>
        <end position="156"/>
    </location>
</feature>
<comment type="subcellular location">
    <subcellularLocation>
        <location evidence="1">Cell projection</location>
        <location evidence="1">Cilium</location>
        <location evidence="1">Flagellum</location>
    </subcellularLocation>
    <subcellularLocation>
        <location evidence="2">Cytoplasm</location>
        <location evidence="2">Cytoskeleton</location>
    </subcellularLocation>
</comment>
<evidence type="ECO:0000256" key="5">
    <source>
        <dbReference type="ARBA" id="ARBA00022490"/>
    </source>
</evidence>
<dbReference type="PANTHER" id="PTHR31543:SF0">
    <property type="entry name" value="DYNEIN REGULATORY COMPLEX SUBUNIT 4"/>
    <property type="match status" value="1"/>
</dbReference>
<keyword evidence="8 13" id="KW-0175">Coiled coil</keyword>
<keyword evidence="6" id="KW-0493">Microtubule</keyword>
<comment type="similarity">
    <text evidence="3">Belongs to the DRC4 family.</text>
</comment>
<evidence type="ECO:0000256" key="4">
    <source>
        <dbReference type="ARBA" id="ARBA00021301"/>
    </source>
</evidence>
<dbReference type="GO" id="GO:0031267">
    <property type="term" value="F:small GTPase binding"/>
    <property type="evidence" value="ECO:0007669"/>
    <property type="project" value="InterPro"/>
</dbReference>
<dbReference type="InterPro" id="IPR039308">
    <property type="entry name" value="GAS8"/>
</dbReference>
<dbReference type="GO" id="GO:0005794">
    <property type="term" value="C:Golgi apparatus"/>
    <property type="evidence" value="ECO:0007669"/>
    <property type="project" value="TreeGrafter"/>
</dbReference>
<evidence type="ECO:0000256" key="8">
    <source>
        <dbReference type="ARBA" id="ARBA00023054"/>
    </source>
</evidence>
<sequence length="241" mass="26918">MQRDLEASLAETAEYKKKLEESEELNKNLRKVAQLYEAEKFAHTVTKTNLRVTNKAKVKNEMLFNIAQARLEEAEAQRKRLNDEMESTLLEIKQKAGLRSAILERKLGHLVTIMEAKETELHTLIMAMNADPAAVQESRKHLEELLCKKNTAIKELQYEVSRMAKAYVDLWGACQQKLVEELSHPVNLGIQPLNANPSLISPFNTATAEAKLLNLTSKHPGTASAVIKGKGPLGLTSIPPL</sequence>
<keyword evidence="5" id="KW-0963">Cytoplasm</keyword>
<dbReference type="Pfam" id="PF13851">
    <property type="entry name" value="GAS"/>
    <property type="match status" value="1"/>
</dbReference>
<keyword evidence="7" id="KW-0282">Flagellum</keyword>
<feature type="coiled-coil region" evidence="13">
    <location>
        <begin position="64"/>
        <end position="91"/>
    </location>
</feature>
<evidence type="ECO:0000256" key="11">
    <source>
        <dbReference type="ARBA" id="ARBA00023273"/>
    </source>
</evidence>
<organism evidence="15">
    <name type="scientific">Mesocestoides corti</name>
    <name type="common">Flatworm</name>
    <dbReference type="NCBI Taxonomy" id="53468"/>
    <lineage>
        <taxon>Eukaryota</taxon>
        <taxon>Metazoa</taxon>
        <taxon>Spiralia</taxon>
        <taxon>Lophotrochozoa</taxon>
        <taxon>Platyhelminthes</taxon>
        <taxon>Cestoda</taxon>
        <taxon>Eucestoda</taxon>
        <taxon>Cyclophyllidea</taxon>
        <taxon>Mesocestoididae</taxon>
        <taxon>Mesocestoides</taxon>
    </lineage>
</organism>
<evidence type="ECO:0000313" key="15">
    <source>
        <dbReference type="WBParaSite" id="MCU_008884-RA"/>
    </source>
</evidence>
<keyword evidence="9" id="KW-0969">Cilium</keyword>
<evidence type="ECO:0000256" key="10">
    <source>
        <dbReference type="ARBA" id="ARBA00023212"/>
    </source>
</evidence>
<dbReference type="PANTHER" id="PTHR31543">
    <property type="entry name" value="DYNEIN REGULATORY COMPLEX SUBUNIT 4"/>
    <property type="match status" value="1"/>
</dbReference>
<dbReference type="GO" id="GO:0048870">
    <property type="term" value="P:cell motility"/>
    <property type="evidence" value="ECO:0007669"/>
    <property type="project" value="InterPro"/>
</dbReference>
<reference evidence="15" key="1">
    <citation type="submission" date="2019-11" db="UniProtKB">
        <authorList>
            <consortium name="WormBaseParasite"/>
        </authorList>
    </citation>
    <scope>IDENTIFICATION</scope>
</reference>
<accession>A0A5K3FK45</accession>
<evidence type="ECO:0000256" key="13">
    <source>
        <dbReference type="SAM" id="Coils"/>
    </source>
</evidence>
<evidence type="ECO:0000256" key="1">
    <source>
        <dbReference type="ARBA" id="ARBA00004230"/>
    </source>
</evidence>
<dbReference type="GO" id="GO:0031514">
    <property type="term" value="C:motile cilium"/>
    <property type="evidence" value="ECO:0007669"/>
    <property type="project" value="UniProtKB-SubCell"/>
</dbReference>
<dbReference type="AlphaFoldDB" id="A0A5K3FK45"/>
<evidence type="ECO:0000256" key="6">
    <source>
        <dbReference type="ARBA" id="ARBA00022701"/>
    </source>
</evidence>
<evidence type="ECO:0000256" key="7">
    <source>
        <dbReference type="ARBA" id="ARBA00022846"/>
    </source>
</evidence>
<evidence type="ECO:0000259" key="14">
    <source>
        <dbReference type="Pfam" id="PF13851"/>
    </source>
</evidence>
<proteinExistence type="inferred from homology"/>